<keyword evidence="1" id="KW-0472">Membrane</keyword>
<keyword evidence="1" id="KW-1133">Transmembrane helix</keyword>
<dbReference type="STRING" id="1385510.GCA_000425205_01715"/>
<protein>
    <submittedName>
        <fullName evidence="2">Uncharacterized protein</fullName>
    </submittedName>
</protein>
<evidence type="ECO:0000256" key="1">
    <source>
        <dbReference type="SAM" id="Phobius"/>
    </source>
</evidence>
<dbReference type="AlphaFoldDB" id="A0A0A5GHS0"/>
<name>A0A0A5GHS0_9BACI</name>
<sequence>MKLPQLIAFLVLFGMIFGILFSDRVLVWIGLGFAGALGIVTLGKSFKYLTSDSRIL</sequence>
<proteinExistence type="predicted"/>
<gene>
    <name evidence="2" type="ORF">N781_15730</name>
</gene>
<dbReference type="RefSeq" id="WP_154655204.1">
    <property type="nucleotide sequence ID" value="NZ_AULI01000007.1"/>
</dbReference>
<organism evidence="2 3">
    <name type="scientific">Pontibacillus halophilus JSM 076056 = DSM 19796</name>
    <dbReference type="NCBI Taxonomy" id="1385510"/>
    <lineage>
        <taxon>Bacteria</taxon>
        <taxon>Bacillati</taxon>
        <taxon>Bacillota</taxon>
        <taxon>Bacilli</taxon>
        <taxon>Bacillales</taxon>
        <taxon>Bacillaceae</taxon>
        <taxon>Pontibacillus</taxon>
    </lineage>
</organism>
<accession>A0A0A5GHS0</accession>
<reference evidence="2 3" key="1">
    <citation type="submission" date="2013-08" db="EMBL/GenBank/DDBJ databases">
        <authorList>
            <person name="Huang J."/>
            <person name="Wang G."/>
        </authorList>
    </citation>
    <scope>NUCLEOTIDE SEQUENCE [LARGE SCALE GENOMIC DNA]</scope>
    <source>
        <strain evidence="2 3">JSM 076056</strain>
    </source>
</reference>
<dbReference type="Proteomes" id="UP000030528">
    <property type="component" value="Unassembled WGS sequence"/>
</dbReference>
<keyword evidence="1" id="KW-0812">Transmembrane</keyword>
<evidence type="ECO:0000313" key="2">
    <source>
        <dbReference type="EMBL" id="KGX92811.1"/>
    </source>
</evidence>
<dbReference type="EMBL" id="AVPE01000005">
    <property type="protein sequence ID" value="KGX92811.1"/>
    <property type="molecule type" value="Genomic_DNA"/>
</dbReference>
<comment type="caution">
    <text evidence="2">The sequence shown here is derived from an EMBL/GenBank/DDBJ whole genome shotgun (WGS) entry which is preliminary data.</text>
</comment>
<feature type="transmembrane region" description="Helical" evidence="1">
    <location>
        <begin position="28"/>
        <end position="46"/>
    </location>
</feature>
<evidence type="ECO:0000313" key="3">
    <source>
        <dbReference type="Proteomes" id="UP000030528"/>
    </source>
</evidence>
<keyword evidence="3" id="KW-1185">Reference proteome</keyword>